<protein>
    <submittedName>
        <fullName evidence="8">ECF RNA polymerase sigma factor SigE</fullName>
    </submittedName>
</protein>
<evidence type="ECO:0000313" key="8">
    <source>
        <dbReference type="EMBL" id="QDU68498.1"/>
    </source>
</evidence>
<evidence type="ECO:0000256" key="2">
    <source>
        <dbReference type="ARBA" id="ARBA00023015"/>
    </source>
</evidence>
<feature type="domain" description="RNA polymerase sigma-70 region 2" evidence="6">
    <location>
        <begin position="80"/>
        <end position="136"/>
    </location>
</feature>
<dbReference type="InterPro" id="IPR013324">
    <property type="entry name" value="RNA_pol_sigma_r3/r4-like"/>
</dbReference>
<evidence type="ECO:0000259" key="6">
    <source>
        <dbReference type="Pfam" id="PF04542"/>
    </source>
</evidence>
<dbReference type="InterPro" id="IPR013249">
    <property type="entry name" value="RNA_pol_sigma70_r4_t2"/>
</dbReference>
<dbReference type="GO" id="GO:0016987">
    <property type="term" value="F:sigma factor activity"/>
    <property type="evidence" value="ECO:0007669"/>
    <property type="project" value="UniProtKB-KW"/>
</dbReference>
<dbReference type="Pfam" id="PF08281">
    <property type="entry name" value="Sigma70_r4_2"/>
    <property type="match status" value="1"/>
</dbReference>
<keyword evidence="9" id="KW-1185">Reference proteome</keyword>
<gene>
    <name evidence="8" type="primary">sigE_8</name>
    <name evidence="8" type="ORF">Pla133_35960</name>
</gene>
<dbReference type="AlphaFoldDB" id="A0A518BNE1"/>
<evidence type="ECO:0000256" key="3">
    <source>
        <dbReference type="ARBA" id="ARBA00023082"/>
    </source>
</evidence>
<evidence type="ECO:0000259" key="7">
    <source>
        <dbReference type="Pfam" id="PF08281"/>
    </source>
</evidence>
<dbReference type="KEGG" id="pbap:Pla133_35960"/>
<evidence type="ECO:0000256" key="5">
    <source>
        <dbReference type="ARBA" id="ARBA00023163"/>
    </source>
</evidence>
<feature type="domain" description="RNA polymerase sigma factor 70 region 4 type 2" evidence="7">
    <location>
        <begin position="185"/>
        <end position="235"/>
    </location>
</feature>
<dbReference type="GO" id="GO:0006352">
    <property type="term" value="P:DNA-templated transcription initiation"/>
    <property type="evidence" value="ECO:0007669"/>
    <property type="project" value="InterPro"/>
</dbReference>
<dbReference type="Gene3D" id="1.10.10.10">
    <property type="entry name" value="Winged helix-like DNA-binding domain superfamily/Winged helix DNA-binding domain"/>
    <property type="match status" value="1"/>
</dbReference>
<dbReference type="InterPro" id="IPR007627">
    <property type="entry name" value="RNA_pol_sigma70_r2"/>
</dbReference>
<dbReference type="NCBIfam" id="TIGR02937">
    <property type="entry name" value="sigma70-ECF"/>
    <property type="match status" value="1"/>
</dbReference>
<accession>A0A518BNE1</accession>
<evidence type="ECO:0000313" key="9">
    <source>
        <dbReference type="Proteomes" id="UP000316921"/>
    </source>
</evidence>
<evidence type="ECO:0000256" key="1">
    <source>
        <dbReference type="ARBA" id="ARBA00010641"/>
    </source>
</evidence>
<dbReference type="InterPro" id="IPR014284">
    <property type="entry name" value="RNA_pol_sigma-70_dom"/>
</dbReference>
<dbReference type="GO" id="GO:0003677">
    <property type="term" value="F:DNA binding"/>
    <property type="evidence" value="ECO:0007669"/>
    <property type="project" value="UniProtKB-KW"/>
</dbReference>
<dbReference type="PANTHER" id="PTHR43133:SF8">
    <property type="entry name" value="RNA POLYMERASE SIGMA FACTOR HI_1459-RELATED"/>
    <property type="match status" value="1"/>
</dbReference>
<dbReference type="Proteomes" id="UP000316921">
    <property type="component" value="Chromosome"/>
</dbReference>
<keyword evidence="4" id="KW-0238">DNA-binding</keyword>
<keyword evidence="3" id="KW-0731">Sigma factor</keyword>
<sequence>MTFSPPAALPGPALPLAGPAVACLLTTEIPAARVPGPRSRRPADDHDRLTTRLMADFRDSRDTGAFDDLYRASFDSVLIWVRSLLRQGPAHLDAYELVQDTFVNVYRYPASFRDEHDGSFRVWVRTIAGNVVRRARGRLPREGYVELPEGGLEPADNRCGPAVQADMLESVSRLDAAWPLLLAAYHSAWSELAERDRLALELVEVDGLTYSEASKRLKVRASNMKMIVFRARRRLFAHLRGLLAVERAQAA</sequence>
<dbReference type="SUPFAM" id="SSF88946">
    <property type="entry name" value="Sigma2 domain of RNA polymerase sigma factors"/>
    <property type="match status" value="1"/>
</dbReference>
<reference evidence="8 9" key="1">
    <citation type="submission" date="2019-02" db="EMBL/GenBank/DDBJ databases">
        <title>Deep-cultivation of Planctomycetes and their phenomic and genomic characterization uncovers novel biology.</title>
        <authorList>
            <person name="Wiegand S."/>
            <person name="Jogler M."/>
            <person name="Boedeker C."/>
            <person name="Pinto D."/>
            <person name="Vollmers J."/>
            <person name="Rivas-Marin E."/>
            <person name="Kohn T."/>
            <person name="Peeters S.H."/>
            <person name="Heuer A."/>
            <person name="Rast P."/>
            <person name="Oberbeckmann S."/>
            <person name="Bunk B."/>
            <person name="Jeske O."/>
            <person name="Meyerdierks A."/>
            <person name="Storesund J.E."/>
            <person name="Kallscheuer N."/>
            <person name="Luecker S."/>
            <person name="Lage O.M."/>
            <person name="Pohl T."/>
            <person name="Merkel B.J."/>
            <person name="Hornburger P."/>
            <person name="Mueller R.-W."/>
            <person name="Bruemmer F."/>
            <person name="Labrenz M."/>
            <person name="Spormann A.M."/>
            <person name="Op den Camp H."/>
            <person name="Overmann J."/>
            <person name="Amann R."/>
            <person name="Jetten M.S.M."/>
            <person name="Mascher T."/>
            <person name="Medema M.H."/>
            <person name="Devos D.P."/>
            <person name="Kaster A.-K."/>
            <person name="Ovreas L."/>
            <person name="Rohde M."/>
            <person name="Galperin M.Y."/>
            <person name="Jogler C."/>
        </authorList>
    </citation>
    <scope>NUCLEOTIDE SEQUENCE [LARGE SCALE GENOMIC DNA]</scope>
    <source>
        <strain evidence="8 9">Pla133</strain>
    </source>
</reference>
<dbReference type="InterPro" id="IPR039425">
    <property type="entry name" value="RNA_pol_sigma-70-like"/>
</dbReference>
<organism evidence="8 9">
    <name type="scientific">Engelhardtia mirabilis</name>
    <dbReference type="NCBI Taxonomy" id="2528011"/>
    <lineage>
        <taxon>Bacteria</taxon>
        <taxon>Pseudomonadati</taxon>
        <taxon>Planctomycetota</taxon>
        <taxon>Planctomycetia</taxon>
        <taxon>Planctomycetia incertae sedis</taxon>
        <taxon>Engelhardtia</taxon>
    </lineage>
</organism>
<dbReference type="Pfam" id="PF04542">
    <property type="entry name" value="Sigma70_r2"/>
    <property type="match status" value="1"/>
</dbReference>
<dbReference type="SUPFAM" id="SSF88659">
    <property type="entry name" value="Sigma3 and sigma4 domains of RNA polymerase sigma factors"/>
    <property type="match status" value="1"/>
</dbReference>
<dbReference type="EMBL" id="CP036287">
    <property type="protein sequence ID" value="QDU68498.1"/>
    <property type="molecule type" value="Genomic_DNA"/>
</dbReference>
<keyword evidence="2" id="KW-0805">Transcription regulation</keyword>
<dbReference type="PANTHER" id="PTHR43133">
    <property type="entry name" value="RNA POLYMERASE ECF-TYPE SIGMA FACTO"/>
    <property type="match status" value="1"/>
</dbReference>
<keyword evidence="5" id="KW-0804">Transcription</keyword>
<name>A0A518BNE1_9BACT</name>
<comment type="similarity">
    <text evidence="1">Belongs to the sigma-70 factor family. ECF subfamily.</text>
</comment>
<dbReference type="InterPro" id="IPR036388">
    <property type="entry name" value="WH-like_DNA-bd_sf"/>
</dbReference>
<proteinExistence type="inferred from homology"/>
<dbReference type="InterPro" id="IPR013325">
    <property type="entry name" value="RNA_pol_sigma_r2"/>
</dbReference>
<dbReference type="Gene3D" id="1.10.1740.10">
    <property type="match status" value="1"/>
</dbReference>
<evidence type="ECO:0000256" key="4">
    <source>
        <dbReference type="ARBA" id="ARBA00023125"/>
    </source>
</evidence>
<dbReference type="RefSeq" id="WP_419191662.1">
    <property type="nucleotide sequence ID" value="NZ_CP036296.1"/>
</dbReference>